<evidence type="ECO:0000313" key="6">
    <source>
        <dbReference type="EMBL" id="KRN21747.1"/>
    </source>
</evidence>
<evidence type="ECO:0000256" key="3">
    <source>
        <dbReference type="ARBA" id="ARBA00022801"/>
    </source>
</evidence>
<dbReference type="SUPFAM" id="SSF55486">
    <property type="entry name" value="Metalloproteases ('zincins'), catalytic domain"/>
    <property type="match status" value="1"/>
</dbReference>
<keyword evidence="7" id="KW-1185">Reference proteome</keyword>
<feature type="domain" description="Peptidase metallopeptidase" evidence="5">
    <location>
        <begin position="77"/>
        <end position="226"/>
    </location>
</feature>
<dbReference type="OrthoDB" id="2148705at2"/>
<organism evidence="6 7">
    <name type="scientific">Secundilactobacillus similis DSM 23365 = JCM 2765</name>
    <dbReference type="NCBI Taxonomy" id="1423804"/>
    <lineage>
        <taxon>Bacteria</taxon>
        <taxon>Bacillati</taxon>
        <taxon>Bacillota</taxon>
        <taxon>Bacilli</taxon>
        <taxon>Lactobacillales</taxon>
        <taxon>Lactobacillaceae</taxon>
        <taxon>Secundilactobacillus</taxon>
    </lineage>
</organism>
<keyword evidence="3" id="KW-0378">Hydrolase</keyword>
<dbReference type="InterPro" id="IPR024079">
    <property type="entry name" value="MetalloPept_cat_dom_sf"/>
</dbReference>
<evidence type="ECO:0000256" key="2">
    <source>
        <dbReference type="ARBA" id="ARBA00022723"/>
    </source>
</evidence>
<sequence length="228" mass="24351">MKKRSLSLLIAVAAVTLIAVLSFVSPVQTKSATRAQITTDVDATEAVKHDVQAAKTVSLKSMSYAIKGSGSTASTPAAKRWTSKTITYKISGSSSYYKAVWNAAVSHWNKAGVVNLVPTTGKADINLATSNAPKSAAAGVVGVTYSSYYSNKSLNGLKVLASAKSYVYRDVSTKYHYSQVERAHVAEHELGHALGLEHATPKHAIMYYATRDQTITTSDVKGLAQSYK</sequence>
<dbReference type="EMBL" id="AYZM01000105">
    <property type="protein sequence ID" value="KRN21747.1"/>
    <property type="molecule type" value="Genomic_DNA"/>
</dbReference>
<accession>A0A0R2F0C2</accession>
<gene>
    <name evidence="6" type="ORF">FD14_GL000928</name>
</gene>
<dbReference type="GO" id="GO:0004222">
    <property type="term" value="F:metalloendopeptidase activity"/>
    <property type="evidence" value="ECO:0007669"/>
    <property type="project" value="InterPro"/>
</dbReference>
<name>A0A0R2F0C2_9LACO</name>
<evidence type="ECO:0000313" key="7">
    <source>
        <dbReference type="Proteomes" id="UP000051442"/>
    </source>
</evidence>
<keyword evidence="2" id="KW-0479">Metal-binding</keyword>
<dbReference type="Pfam" id="PF00413">
    <property type="entry name" value="Peptidase_M10"/>
    <property type="match status" value="1"/>
</dbReference>
<proteinExistence type="predicted"/>
<keyword evidence="1" id="KW-0645">Protease</keyword>
<dbReference type="Gene3D" id="3.40.390.10">
    <property type="entry name" value="Collagenase (Catalytic Domain)"/>
    <property type="match status" value="1"/>
</dbReference>
<keyword evidence="4" id="KW-0862">Zinc</keyword>
<dbReference type="PATRIC" id="fig|1423804.4.peg.996"/>
<dbReference type="STRING" id="1423804.FD14_GL000928"/>
<comment type="caution">
    <text evidence="6">The sequence shown here is derived from an EMBL/GenBank/DDBJ whole genome shotgun (WGS) entry which is preliminary data.</text>
</comment>
<dbReference type="Proteomes" id="UP000051442">
    <property type="component" value="Unassembled WGS sequence"/>
</dbReference>
<evidence type="ECO:0000256" key="1">
    <source>
        <dbReference type="ARBA" id="ARBA00022670"/>
    </source>
</evidence>
<dbReference type="GO" id="GO:0008270">
    <property type="term" value="F:zinc ion binding"/>
    <property type="evidence" value="ECO:0007669"/>
    <property type="project" value="InterPro"/>
</dbReference>
<dbReference type="GO" id="GO:0006508">
    <property type="term" value="P:proteolysis"/>
    <property type="evidence" value="ECO:0007669"/>
    <property type="project" value="UniProtKB-KW"/>
</dbReference>
<dbReference type="SMART" id="SM00235">
    <property type="entry name" value="ZnMc"/>
    <property type="match status" value="1"/>
</dbReference>
<dbReference type="InterPro" id="IPR001818">
    <property type="entry name" value="Pept_M10_metallopeptidase"/>
</dbReference>
<evidence type="ECO:0000256" key="4">
    <source>
        <dbReference type="ARBA" id="ARBA00022833"/>
    </source>
</evidence>
<reference evidence="6 7" key="1">
    <citation type="journal article" date="2015" name="Genome Announc.">
        <title>Expanding the biotechnology potential of lactobacilli through comparative genomics of 213 strains and associated genera.</title>
        <authorList>
            <person name="Sun Z."/>
            <person name="Harris H.M."/>
            <person name="McCann A."/>
            <person name="Guo C."/>
            <person name="Argimon S."/>
            <person name="Zhang W."/>
            <person name="Yang X."/>
            <person name="Jeffery I.B."/>
            <person name="Cooney J.C."/>
            <person name="Kagawa T.F."/>
            <person name="Liu W."/>
            <person name="Song Y."/>
            <person name="Salvetti E."/>
            <person name="Wrobel A."/>
            <person name="Rasinkangas P."/>
            <person name="Parkhill J."/>
            <person name="Rea M.C."/>
            <person name="O'Sullivan O."/>
            <person name="Ritari J."/>
            <person name="Douillard F.P."/>
            <person name="Paul Ross R."/>
            <person name="Yang R."/>
            <person name="Briner A.E."/>
            <person name="Felis G.E."/>
            <person name="de Vos W.M."/>
            <person name="Barrangou R."/>
            <person name="Klaenhammer T.R."/>
            <person name="Caufield P.W."/>
            <person name="Cui Y."/>
            <person name="Zhang H."/>
            <person name="O'Toole P.W."/>
        </authorList>
    </citation>
    <scope>NUCLEOTIDE SEQUENCE [LARGE SCALE GENOMIC DNA]</scope>
    <source>
        <strain evidence="6 7">DSM 23365</strain>
    </source>
</reference>
<dbReference type="AlphaFoldDB" id="A0A0R2F0C2"/>
<evidence type="ECO:0000259" key="5">
    <source>
        <dbReference type="SMART" id="SM00235"/>
    </source>
</evidence>
<dbReference type="InterPro" id="IPR006026">
    <property type="entry name" value="Peptidase_Metallo"/>
</dbReference>
<dbReference type="GO" id="GO:0031012">
    <property type="term" value="C:extracellular matrix"/>
    <property type="evidence" value="ECO:0007669"/>
    <property type="project" value="InterPro"/>
</dbReference>
<protein>
    <recommendedName>
        <fullName evidence="5">Peptidase metallopeptidase domain-containing protein</fullName>
    </recommendedName>
</protein>
<dbReference type="RefSeq" id="WP_054733221.1">
    <property type="nucleotide sequence ID" value="NZ_AYZM01000105.1"/>
</dbReference>